<evidence type="ECO:0000259" key="2">
    <source>
        <dbReference type="Pfam" id="PF25861"/>
    </source>
</evidence>
<dbReference type="Pfam" id="PF25863">
    <property type="entry name" value="PglZ_C"/>
    <property type="match status" value="1"/>
</dbReference>
<organism evidence="4 5">
    <name type="scientific">Actinospica acidithermotolerans</name>
    <dbReference type="NCBI Taxonomy" id="2828514"/>
    <lineage>
        <taxon>Bacteria</taxon>
        <taxon>Bacillati</taxon>
        <taxon>Actinomycetota</taxon>
        <taxon>Actinomycetes</taxon>
        <taxon>Catenulisporales</taxon>
        <taxon>Actinospicaceae</taxon>
        <taxon>Actinospica</taxon>
    </lineage>
</organism>
<dbReference type="RefSeq" id="WP_212516925.1">
    <property type="nucleotide sequence ID" value="NZ_JAGSOH010000009.1"/>
</dbReference>
<dbReference type="InterPro" id="IPR058881">
    <property type="entry name" value="PglZ_2nd"/>
</dbReference>
<protein>
    <submittedName>
        <fullName evidence="4">BREX-2 system phosphatase PglZ</fullName>
    </submittedName>
</protein>
<evidence type="ECO:0000256" key="1">
    <source>
        <dbReference type="SAM" id="MobiDB-lite"/>
    </source>
</evidence>
<feature type="region of interest" description="Disordered" evidence="1">
    <location>
        <begin position="704"/>
        <end position="730"/>
    </location>
</feature>
<feature type="domain" description="Alkaline phosphatase-like protein PglZ second" evidence="2">
    <location>
        <begin position="201"/>
        <end position="348"/>
    </location>
</feature>
<proteinExistence type="predicted"/>
<dbReference type="NCBIfam" id="NF033446">
    <property type="entry name" value="BREX_PglZ_2"/>
    <property type="match status" value="1"/>
</dbReference>
<evidence type="ECO:0000313" key="5">
    <source>
        <dbReference type="Proteomes" id="UP000676325"/>
    </source>
</evidence>
<evidence type="ECO:0000259" key="3">
    <source>
        <dbReference type="Pfam" id="PF25863"/>
    </source>
</evidence>
<feature type="region of interest" description="Disordered" evidence="1">
    <location>
        <begin position="814"/>
        <end position="844"/>
    </location>
</feature>
<sequence>MSLDAATAPPRISRGTLESLVRKELRRKQSRRLFLVYVDYPTSQFSVVLEDEDEGAGSERYAVSVVACPSVLAVADAWEQFQREGERTPDGAPRVLVIATDLPAAEIGWSLRAHAAYMSTIAVNPAELVREQFGVRELDWRLARETWLLDALLAAEPQHGWDTASPGASRGSLLTRDSAVAALLAVRLGLGSLDGGGGAPDAGAVLEWSRGTGPECFAALPEAERAGVSAWLAEATGPVAAIVLRLAELGRARDAVALGLLCTALDARRGSAGLSDALLLLGALFGPGAPSAAELGTFAQAAEGTVHRWITATEGGGDRTGDLRSRVLDAVTRAEALAAGYPQLQAAFAASATLPTGFEARLTAFAAALTADQEAHSPASLERAEKAHRTLAGHRLAIVHPRRLAVAEMALRALRWLHTAGTEAQPAHVSGWLSRHLTDLGWLDRALTVLYHGDPDPGPDTAAAEETAAAYRSVYGRVRARRDALDRSFASTLAAWTGGEDAPSNSGTLLVEEVLDKVAARLATDTGRPPLVLVLDGMSSAVATEFGERLTRRNVFTEAAIAPAAGHSARMAAAAVIPSVTVYSRTSLLCGARQAGGQREEKDGFAAFWRARAGREALLFHKRDIGDELAGGRLSPALMSALPGEAVIGVVLNDVDDALDKGARGDRTAWTLENVTHFESLLDAARSFDRPVVLVSDHGHILDRSTANDVPTRTSSADKSQRYRSAEAEPASADEILLSGPRVMDCGGTLIAAVSEQVRYTARRAGYHGGAALAEMTVPVLVFLPEGMPVPKGWTALAPWRPTPRWWSTLPVETDASGAAGTPLAAPVPEPPKPAGPRKSTKPVQHEALFPLPADDAASAPAQTAEPVKNRDAASVGAAVVASAVYRDQKKFVLKMKDEEVIAAIDALHGGDRTLPASVLAEIVGRSGTSFDGFLANLERLLNIDQYPVLSRIDSGRTVRLDFDLLAEQFSLGRIQTGQL</sequence>
<keyword evidence="5" id="KW-1185">Reference proteome</keyword>
<evidence type="ECO:0000313" key="4">
    <source>
        <dbReference type="EMBL" id="MBR7825770.1"/>
    </source>
</evidence>
<dbReference type="EMBL" id="JAGSOH010000009">
    <property type="protein sequence ID" value="MBR7825770.1"/>
    <property type="molecule type" value="Genomic_DNA"/>
</dbReference>
<reference evidence="4" key="1">
    <citation type="submission" date="2021-04" db="EMBL/GenBank/DDBJ databases">
        <title>Genome based classification of Actinospica acidithermotolerans sp. nov., an actinobacterium isolated from an Indonesian hot spring.</title>
        <authorList>
            <person name="Kusuma A.B."/>
            <person name="Putra K.E."/>
            <person name="Nafisah S."/>
            <person name="Loh J."/>
            <person name="Nouioui I."/>
            <person name="Goodfellow M."/>
        </authorList>
    </citation>
    <scope>NUCLEOTIDE SEQUENCE</scope>
    <source>
        <strain evidence="4">MGRD01-02</strain>
    </source>
</reference>
<dbReference type="Proteomes" id="UP000676325">
    <property type="component" value="Unassembled WGS sequence"/>
</dbReference>
<name>A0A941E400_9ACTN</name>
<accession>A0A941E400</accession>
<dbReference type="Pfam" id="PF25861">
    <property type="entry name" value="PglZ_2nd"/>
    <property type="match status" value="1"/>
</dbReference>
<dbReference type="InterPro" id="IPR058882">
    <property type="entry name" value="PglZ_C"/>
</dbReference>
<dbReference type="InterPro" id="IPR047992">
    <property type="entry name" value="BREX_PglZ"/>
</dbReference>
<dbReference type="Pfam" id="PF08665">
    <property type="entry name" value="PglZ"/>
    <property type="match status" value="1"/>
</dbReference>
<feature type="compositionally biased region" description="Pro residues" evidence="1">
    <location>
        <begin position="826"/>
        <end position="835"/>
    </location>
</feature>
<comment type="caution">
    <text evidence="4">The sequence shown here is derived from an EMBL/GenBank/DDBJ whole genome shotgun (WGS) entry which is preliminary data.</text>
</comment>
<dbReference type="AlphaFoldDB" id="A0A941E400"/>
<feature type="domain" description="Alkaline phosphatase-like protein PglZ C-terminal" evidence="3">
    <location>
        <begin position="873"/>
        <end position="971"/>
    </location>
</feature>
<feature type="compositionally biased region" description="Polar residues" evidence="1">
    <location>
        <begin position="705"/>
        <end position="718"/>
    </location>
</feature>
<gene>
    <name evidence="4" type="primary">pglZ</name>
    <name evidence="4" type="ORF">KDK95_05580</name>
</gene>